<gene>
    <name evidence="6" type="ORF">AVEN_148591-2_1</name>
</gene>
<comment type="subcellular location">
    <subcellularLocation>
        <location evidence="1">Nucleus</location>
        <location evidence="1">Nucleolus</location>
    </subcellularLocation>
</comment>
<proteinExistence type="inferred from homology"/>
<keyword evidence="7" id="KW-1185">Reference proteome</keyword>
<dbReference type="InterPro" id="IPR006709">
    <property type="entry name" value="SSU_processome_Utp14"/>
</dbReference>
<dbReference type="GO" id="GO:0032040">
    <property type="term" value="C:small-subunit processome"/>
    <property type="evidence" value="ECO:0007669"/>
    <property type="project" value="InterPro"/>
</dbReference>
<evidence type="ECO:0000313" key="6">
    <source>
        <dbReference type="EMBL" id="GBN04600.1"/>
    </source>
</evidence>
<feature type="region of interest" description="Disordered" evidence="5">
    <location>
        <begin position="194"/>
        <end position="224"/>
    </location>
</feature>
<feature type="compositionally biased region" description="Basic residues" evidence="5">
    <location>
        <begin position="208"/>
        <end position="217"/>
    </location>
</feature>
<sequence>AFPPDSYNPTSIGDALMRLIMMMRAYESQEAWISSEALKDEEIITSKERQEMLTSEASRVKGIRICSCLVSDPGQVPESDISKKKKERVVFNTGMAARVAHLGMTLPTGIRSVVPFITSKENWSLEQVIYTKPTNKKAAVHQVSTLPFPFSNIHQFEGYIRQPVGHTWNPPSSFRSLTEPRVVTKAGKMIEPIDPEDVVLDNTTKKEPQKKKRRKKVTHEMKAF</sequence>
<evidence type="ECO:0000256" key="4">
    <source>
        <dbReference type="ARBA" id="ARBA00023242"/>
    </source>
</evidence>
<evidence type="ECO:0000313" key="7">
    <source>
        <dbReference type="Proteomes" id="UP000499080"/>
    </source>
</evidence>
<keyword evidence="3" id="KW-0597">Phosphoprotein</keyword>
<name>A0A4Y2KRF5_ARAVE</name>
<organism evidence="6 7">
    <name type="scientific">Araneus ventricosus</name>
    <name type="common">Orbweaver spider</name>
    <name type="synonym">Epeira ventricosa</name>
    <dbReference type="NCBI Taxonomy" id="182803"/>
    <lineage>
        <taxon>Eukaryota</taxon>
        <taxon>Metazoa</taxon>
        <taxon>Ecdysozoa</taxon>
        <taxon>Arthropoda</taxon>
        <taxon>Chelicerata</taxon>
        <taxon>Arachnida</taxon>
        <taxon>Araneae</taxon>
        <taxon>Araneomorphae</taxon>
        <taxon>Entelegynae</taxon>
        <taxon>Araneoidea</taxon>
        <taxon>Araneidae</taxon>
        <taxon>Araneus</taxon>
    </lineage>
</organism>
<keyword evidence="4" id="KW-0539">Nucleus</keyword>
<comment type="similarity">
    <text evidence="2">Belongs to the UTP14 family.</text>
</comment>
<dbReference type="OrthoDB" id="277439at2759"/>
<evidence type="ECO:0000256" key="2">
    <source>
        <dbReference type="ARBA" id="ARBA00007774"/>
    </source>
</evidence>
<dbReference type="Proteomes" id="UP000499080">
    <property type="component" value="Unassembled WGS sequence"/>
</dbReference>
<comment type="caution">
    <text evidence="6">The sequence shown here is derived from an EMBL/GenBank/DDBJ whole genome shotgun (WGS) entry which is preliminary data.</text>
</comment>
<dbReference type="Pfam" id="PF04615">
    <property type="entry name" value="Utp14"/>
    <property type="match status" value="1"/>
</dbReference>
<dbReference type="PANTHER" id="PTHR14150:SF12">
    <property type="entry name" value="U3 SMALL NUCLEOLAR RNA-ASSOCIATED PROTEIN 14 HOMOLOG A"/>
    <property type="match status" value="1"/>
</dbReference>
<dbReference type="EMBL" id="BGPR01004899">
    <property type="protein sequence ID" value="GBN04600.1"/>
    <property type="molecule type" value="Genomic_DNA"/>
</dbReference>
<evidence type="ECO:0000256" key="5">
    <source>
        <dbReference type="SAM" id="MobiDB-lite"/>
    </source>
</evidence>
<dbReference type="AlphaFoldDB" id="A0A4Y2KRF5"/>
<accession>A0A4Y2KRF5</accession>
<evidence type="ECO:0000256" key="3">
    <source>
        <dbReference type="ARBA" id="ARBA00022553"/>
    </source>
</evidence>
<evidence type="ECO:0000256" key="1">
    <source>
        <dbReference type="ARBA" id="ARBA00004604"/>
    </source>
</evidence>
<reference evidence="6 7" key="1">
    <citation type="journal article" date="2019" name="Sci. Rep.">
        <title>Orb-weaving spider Araneus ventricosus genome elucidates the spidroin gene catalogue.</title>
        <authorList>
            <person name="Kono N."/>
            <person name="Nakamura H."/>
            <person name="Ohtoshi R."/>
            <person name="Moran D.A.P."/>
            <person name="Shinohara A."/>
            <person name="Yoshida Y."/>
            <person name="Fujiwara M."/>
            <person name="Mori M."/>
            <person name="Tomita M."/>
            <person name="Arakawa K."/>
        </authorList>
    </citation>
    <scope>NUCLEOTIDE SEQUENCE [LARGE SCALE GENOMIC DNA]</scope>
</reference>
<protein>
    <submittedName>
        <fullName evidence="6">Uncharacterized protein</fullName>
    </submittedName>
</protein>
<dbReference type="GO" id="GO:0006364">
    <property type="term" value="P:rRNA processing"/>
    <property type="evidence" value="ECO:0007669"/>
    <property type="project" value="InterPro"/>
</dbReference>
<feature type="non-terminal residue" evidence="6">
    <location>
        <position position="1"/>
    </location>
</feature>
<dbReference type="PANTHER" id="PTHR14150">
    <property type="entry name" value="U3 SMALL NUCLEOLAR RNA-ASSOCIATED PROTEIN 14"/>
    <property type="match status" value="1"/>
</dbReference>